<name>A0A6P8YSY9_DROAB</name>
<gene>
    <name evidence="2" type="primary">LOC117571057</name>
</gene>
<sequence length="653" mass="75500">MDREEVKVNASQVNFQPLTNSGRLETPTFFADELVNEIFDAMKEKEGMGKYSSSACLINMPIAKSKHKVADDDDMMDPRLASWHKMLKQRKAIQQRIQSCTGKRAEDVLFNRHVTIDNQTKKMLLHVLESAKRSEEHAPDRVYSVLKTRIDQQTCREIRELQVTDPKLQKLEFVGLPQVTQLELAGVVDPPESCFQRSQLLAKQLHKNEENIKRVLSYCPHLDSLQVAPGFEPRAVPLMTTQFLGEDELLVVSPETSEHALKRNVPKLKVEKKPAPIKHTPSTNQIRINGTPHGFGDMQGALSSELHLVFQCDPFQRMRKTIVYLENISDKFLIGKWKQIKMYNKELIQHQASTGDFVFDARPFALLPGHARRIDAMYMPMTVGVKKQSWMLHLQRSPFCGMRRITLRLHGVCTAPACFRQRIDRDQQLVVDNRNQQVADRLTKFHAELAPIVEPPRMDCPYQRRLDERELFSAQNLGFQCSRFTDLETLKELYVLVKKPRQPAWDYSIETVRQCIYQHEPKQRETLQKLLLDIIEPMRCSSKETFSKIDNSMERQRTCFIYVRGIISSAFEEWHVLAETLSEQFYKSEAHRFIIGVNDLGEELPNEEEIDAHVSKRVNSCKYFKDALYIQTYTLLCDAAENIVSAIESNVHL</sequence>
<accession>A0A6P8YSY9</accession>
<proteinExistence type="predicted"/>
<evidence type="ECO:0000313" key="1">
    <source>
        <dbReference type="Proteomes" id="UP000515160"/>
    </source>
</evidence>
<organism evidence="1 2">
    <name type="scientific">Drosophila albomicans</name>
    <name type="common">Fruit fly</name>
    <dbReference type="NCBI Taxonomy" id="7291"/>
    <lineage>
        <taxon>Eukaryota</taxon>
        <taxon>Metazoa</taxon>
        <taxon>Ecdysozoa</taxon>
        <taxon>Arthropoda</taxon>
        <taxon>Hexapoda</taxon>
        <taxon>Insecta</taxon>
        <taxon>Pterygota</taxon>
        <taxon>Neoptera</taxon>
        <taxon>Endopterygota</taxon>
        <taxon>Diptera</taxon>
        <taxon>Brachycera</taxon>
        <taxon>Muscomorpha</taxon>
        <taxon>Ephydroidea</taxon>
        <taxon>Drosophilidae</taxon>
        <taxon>Drosophila</taxon>
    </lineage>
</organism>
<dbReference type="AlphaFoldDB" id="A0A6P8YSY9"/>
<keyword evidence="1" id="KW-1185">Reference proteome</keyword>
<evidence type="ECO:0000313" key="2">
    <source>
        <dbReference type="RefSeq" id="XP_034108917.1"/>
    </source>
</evidence>
<protein>
    <submittedName>
        <fullName evidence="2">Uncharacterized protein LOC117571057</fullName>
    </submittedName>
</protein>
<reference evidence="2" key="1">
    <citation type="submission" date="2025-08" db="UniProtKB">
        <authorList>
            <consortium name="RefSeq"/>
        </authorList>
    </citation>
    <scope>IDENTIFICATION</scope>
    <source>
        <strain evidence="2">15112-1751.03</strain>
        <tissue evidence="2">Whole Adult</tissue>
    </source>
</reference>
<dbReference type="InterPro" id="IPR032707">
    <property type="entry name" value="MYCBPAP"/>
</dbReference>
<dbReference type="RefSeq" id="XP_034108917.1">
    <property type="nucleotide sequence ID" value="XM_034253026.2"/>
</dbReference>
<dbReference type="GeneID" id="117571057"/>
<dbReference type="Proteomes" id="UP000515160">
    <property type="component" value="Chromosome 3"/>
</dbReference>
<dbReference type="Pfam" id="PF14646">
    <property type="entry name" value="MYCBPAP"/>
    <property type="match status" value="1"/>
</dbReference>
<dbReference type="OrthoDB" id="10263316at2759"/>